<dbReference type="SUPFAM" id="SSF57625">
    <property type="entry name" value="Invertebrate chitin-binding proteins"/>
    <property type="match status" value="1"/>
</dbReference>
<keyword evidence="9" id="KW-1185">Reference proteome</keyword>
<dbReference type="AlphaFoldDB" id="A0A0B2VJA8"/>
<dbReference type="InterPro" id="IPR036508">
    <property type="entry name" value="Chitin-bd_dom_sf"/>
</dbReference>
<proteinExistence type="predicted"/>
<reference evidence="8 9" key="1">
    <citation type="submission" date="2014-11" db="EMBL/GenBank/DDBJ databases">
        <title>Genetic blueprint of the zoonotic pathogen Toxocara canis.</title>
        <authorList>
            <person name="Zhu X.-Q."/>
            <person name="Korhonen P.K."/>
            <person name="Cai H."/>
            <person name="Young N.D."/>
            <person name="Nejsum P."/>
            <person name="von Samson-Himmelstjerna G."/>
            <person name="Boag P.R."/>
            <person name="Tan P."/>
            <person name="Li Q."/>
            <person name="Min J."/>
            <person name="Yang Y."/>
            <person name="Wang X."/>
            <person name="Fang X."/>
            <person name="Hall R.S."/>
            <person name="Hofmann A."/>
            <person name="Sternberg P.W."/>
            <person name="Jex A.R."/>
            <person name="Gasser R.B."/>
        </authorList>
    </citation>
    <scope>NUCLEOTIDE SEQUENCE [LARGE SCALE GENOMIC DNA]</scope>
    <source>
        <strain evidence="8">PN_DK_2014</strain>
    </source>
</reference>
<dbReference type="GO" id="GO:0008061">
    <property type="term" value="F:chitin binding"/>
    <property type="evidence" value="ECO:0007669"/>
    <property type="project" value="UniProtKB-KW"/>
</dbReference>
<gene>
    <name evidence="8" type="primary">Cht3</name>
    <name evidence="8" type="ORF">Tcan_04995</name>
</gene>
<dbReference type="InterPro" id="IPR002557">
    <property type="entry name" value="Chitin-bd_dom"/>
</dbReference>
<comment type="caution">
    <text evidence="8">The sequence shown here is derived from an EMBL/GenBank/DDBJ whole genome shotgun (WGS) entry which is preliminary data.</text>
</comment>
<keyword evidence="3" id="KW-0677">Repeat</keyword>
<keyword evidence="5" id="KW-0325">Glycoprotein</keyword>
<evidence type="ECO:0000259" key="7">
    <source>
        <dbReference type="PROSITE" id="PS50940"/>
    </source>
</evidence>
<dbReference type="Pfam" id="PF01607">
    <property type="entry name" value="CBM_14"/>
    <property type="match status" value="1"/>
</dbReference>
<accession>A0A0B2VJA8</accession>
<feature type="chain" id="PRO_5002080119" evidence="6">
    <location>
        <begin position="23"/>
        <end position="167"/>
    </location>
</feature>
<dbReference type="STRING" id="6265.A0A0B2VJA8"/>
<feature type="signal peptide" evidence="6">
    <location>
        <begin position="1"/>
        <end position="22"/>
    </location>
</feature>
<evidence type="ECO:0000256" key="4">
    <source>
        <dbReference type="ARBA" id="ARBA00023157"/>
    </source>
</evidence>
<dbReference type="OrthoDB" id="5846329at2759"/>
<keyword evidence="4" id="KW-1015">Disulfide bond</keyword>
<dbReference type="PROSITE" id="PS50940">
    <property type="entry name" value="CHIT_BIND_II"/>
    <property type="match status" value="1"/>
</dbReference>
<evidence type="ECO:0000256" key="2">
    <source>
        <dbReference type="ARBA" id="ARBA00022729"/>
    </source>
</evidence>
<keyword evidence="1" id="KW-0147">Chitin-binding</keyword>
<organism evidence="8 9">
    <name type="scientific">Toxocara canis</name>
    <name type="common">Canine roundworm</name>
    <dbReference type="NCBI Taxonomy" id="6265"/>
    <lineage>
        <taxon>Eukaryota</taxon>
        <taxon>Metazoa</taxon>
        <taxon>Ecdysozoa</taxon>
        <taxon>Nematoda</taxon>
        <taxon>Chromadorea</taxon>
        <taxon>Rhabditida</taxon>
        <taxon>Spirurina</taxon>
        <taxon>Ascaridomorpha</taxon>
        <taxon>Ascaridoidea</taxon>
        <taxon>Toxocaridae</taxon>
        <taxon>Toxocara</taxon>
    </lineage>
</organism>
<evidence type="ECO:0000313" key="9">
    <source>
        <dbReference type="Proteomes" id="UP000031036"/>
    </source>
</evidence>
<sequence>MEKFLWIAGALSAFLLCNSHSAQQIEHEQAELSDPCIRSFIVADPTEAENGMKNDLSVERKERYSICMKGSLHVPKSPVGRRFRTLINAFAPSSCDNVGSRQLDIENESCNERSGPLGYRADPDNCQKFYQCAHGKWVSKDCPAGLAWNSDTATCDWPRNVPECNFA</sequence>
<protein>
    <submittedName>
        <fullName evidence="8">Putative chitinase 3</fullName>
    </submittedName>
</protein>
<evidence type="ECO:0000256" key="5">
    <source>
        <dbReference type="ARBA" id="ARBA00023180"/>
    </source>
</evidence>
<evidence type="ECO:0000256" key="3">
    <source>
        <dbReference type="ARBA" id="ARBA00022737"/>
    </source>
</evidence>
<name>A0A0B2VJA8_TOXCA</name>
<dbReference type="PANTHER" id="PTHR23301:SF0">
    <property type="entry name" value="CHITIN-BINDING TYPE-2 DOMAIN-CONTAINING PROTEIN-RELATED"/>
    <property type="match status" value="1"/>
</dbReference>
<dbReference type="Proteomes" id="UP000031036">
    <property type="component" value="Unassembled WGS sequence"/>
</dbReference>
<feature type="domain" description="Chitin-binding type-2" evidence="7">
    <location>
        <begin position="107"/>
        <end position="166"/>
    </location>
</feature>
<keyword evidence="2 6" id="KW-0732">Signal</keyword>
<evidence type="ECO:0000256" key="1">
    <source>
        <dbReference type="ARBA" id="ARBA00022669"/>
    </source>
</evidence>
<dbReference type="PANTHER" id="PTHR23301">
    <property type="entry name" value="CHITIN BINDING PERITROPHIN-A"/>
    <property type="match status" value="1"/>
</dbReference>
<dbReference type="Gene3D" id="2.170.140.10">
    <property type="entry name" value="Chitin binding domain"/>
    <property type="match status" value="1"/>
</dbReference>
<dbReference type="GO" id="GO:0005576">
    <property type="term" value="C:extracellular region"/>
    <property type="evidence" value="ECO:0007669"/>
    <property type="project" value="InterPro"/>
</dbReference>
<evidence type="ECO:0000256" key="6">
    <source>
        <dbReference type="SAM" id="SignalP"/>
    </source>
</evidence>
<dbReference type="EMBL" id="JPKZ01001587">
    <property type="protein sequence ID" value="KHN81110.1"/>
    <property type="molecule type" value="Genomic_DNA"/>
</dbReference>
<evidence type="ECO:0000313" key="8">
    <source>
        <dbReference type="EMBL" id="KHN81110.1"/>
    </source>
</evidence>
<dbReference type="InterPro" id="IPR051940">
    <property type="entry name" value="Chitin_bind-dev_reg"/>
</dbReference>
<dbReference type="SMART" id="SM00494">
    <property type="entry name" value="ChtBD2"/>
    <property type="match status" value="1"/>
</dbReference>